<keyword evidence="1" id="KW-0812">Transmembrane</keyword>
<evidence type="ECO:0000313" key="3">
    <source>
        <dbReference type="Proteomes" id="UP000066284"/>
    </source>
</evidence>
<dbReference type="Proteomes" id="UP000066284">
    <property type="component" value="Chromosome 1"/>
</dbReference>
<name>A0A0S4KUV8_9BACT</name>
<proteinExistence type="predicted"/>
<feature type="transmembrane region" description="Helical" evidence="1">
    <location>
        <begin position="12"/>
        <end position="34"/>
    </location>
</feature>
<organism evidence="2 3">
    <name type="scientific">Candidatus Nitrospira inopinata</name>
    <dbReference type="NCBI Taxonomy" id="1715989"/>
    <lineage>
        <taxon>Bacteria</taxon>
        <taxon>Pseudomonadati</taxon>
        <taxon>Nitrospirota</taxon>
        <taxon>Nitrospiria</taxon>
        <taxon>Nitrospirales</taxon>
        <taxon>Nitrospiraceae</taxon>
        <taxon>Nitrospira</taxon>
    </lineage>
</organism>
<sequence>MPILAALDPPIVHAIFSTFFSPIFLSIFLANVIATLRQHETIVTISFLMPGPAVVTSTVDRARTAIQRTGPTIVQTNSRLISTIIHFAGCRRNQESKAGDGS</sequence>
<reference evidence="3" key="1">
    <citation type="submission" date="2015-09" db="EMBL/GenBank/DDBJ databases">
        <authorList>
            <person name="Daims H."/>
        </authorList>
    </citation>
    <scope>NUCLEOTIDE SEQUENCE [LARGE SCALE GENOMIC DNA]</scope>
</reference>
<keyword evidence="3" id="KW-1185">Reference proteome</keyword>
<dbReference type="EMBL" id="LN885086">
    <property type="protein sequence ID" value="CUQ67583.1"/>
    <property type="molecule type" value="Genomic_DNA"/>
</dbReference>
<keyword evidence="1" id="KW-0472">Membrane</keyword>
<evidence type="ECO:0000313" key="2">
    <source>
        <dbReference type="EMBL" id="CUQ67583.1"/>
    </source>
</evidence>
<keyword evidence="1" id="KW-1133">Transmembrane helix</keyword>
<dbReference type="KEGG" id="nio:NITINOP_2611"/>
<dbReference type="AlphaFoldDB" id="A0A0S4KUV8"/>
<accession>A0A0S4KUV8</accession>
<evidence type="ECO:0000256" key="1">
    <source>
        <dbReference type="SAM" id="Phobius"/>
    </source>
</evidence>
<gene>
    <name evidence="2" type="ORF">NITINOP_2611</name>
</gene>
<protein>
    <submittedName>
        <fullName evidence="2">Uncharacterized protein</fullName>
    </submittedName>
</protein>